<reference evidence="5 6" key="1">
    <citation type="submission" date="2019-08" db="EMBL/GenBank/DDBJ databases">
        <title>In-depth cultivation of the pig gut microbiome towards novel bacterial diversity and tailored functional studies.</title>
        <authorList>
            <person name="Wylensek D."/>
            <person name="Hitch T.C.A."/>
            <person name="Clavel T."/>
        </authorList>
    </citation>
    <scope>NUCLEOTIDE SEQUENCE [LARGE SCALE GENOMIC DNA]</scope>
    <source>
        <strain evidence="5 6">BBE-744-WT-12</strain>
    </source>
</reference>
<protein>
    <submittedName>
        <fullName evidence="5">LacI family transcriptional regulator</fullName>
    </submittedName>
</protein>
<dbReference type="SMART" id="SM00354">
    <property type="entry name" value="HTH_LACI"/>
    <property type="match status" value="1"/>
</dbReference>
<dbReference type="EMBL" id="VUNS01000001">
    <property type="protein sequence ID" value="MST95730.1"/>
    <property type="molecule type" value="Genomic_DNA"/>
</dbReference>
<dbReference type="InterPro" id="IPR010982">
    <property type="entry name" value="Lambda_DNA-bd_dom_sf"/>
</dbReference>
<dbReference type="InterPro" id="IPR028082">
    <property type="entry name" value="Peripla_BP_I"/>
</dbReference>
<evidence type="ECO:0000259" key="4">
    <source>
        <dbReference type="PROSITE" id="PS50932"/>
    </source>
</evidence>
<dbReference type="CDD" id="cd01392">
    <property type="entry name" value="HTH_LacI"/>
    <property type="match status" value="1"/>
</dbReference>
<dbReference type="Gene3D" id="1.10.260.40">
    <property type="entry name" value="lambda repressor-like DNA-binding domains"/>
    <property type="match status" value="1"/>
</dbReference>
<dbReference type="SUPFAM" id="SSF47413">
    <property type="entry name" value="lambda repressor-like DNA-binding domains"/>
    <property type="match status" value="1"/>
</dbReference>
<organism evidence="5 6">
    <name type="scientific">Victivallis lenta</name>
    <dbReference type="NCBI Taxonomy" id="2606640"/>
    <lineage>
        <taxon>Bacteria</taxon>
        <taxon>Pseudomonadati</taxon>
        <taxon>Lentisphaerota</taxon>
        <taxon>Lentisphaeria</taxon>
        <taxon>Victivallales</taxon>
        <taxon>Victivallaceae</taxon>
        <taxon>Victivallis</taxon>
    </lineage>
</organism>
<keyword evidence="6" id="KW-1185">Reference proteome</keyword>
<gene>
    <name evidence="5" type="ORF">FYJ85_01540</name>
</gene>
<evidence type="ECO:0000256" key="3">
    <source>
        <dbReference type="ARBA" id="ARBA00023163"/>
    </source>
</evidence>
<dbReference type="InterPro" id="IPR046335">
    <property type="entry name" value="LacI/GalR-like_sensor"/>
</dbReference>
<dbReference type="Pfam" id="PF13377">
    <property type="entry name" value="Peripla_BP_3"/>
    <property type="match status" value="1"/>
</dbReference>
<dbReference type="SUPFAM" id="SSF53822">
    <property type="entry name" value="Periplasmic binding protein-like I"/>
    <property type="match status" value="1"/>
</dbReference>
<evidence type="ECO:0000256" key="1">
    <source>
        <dbReference type="ARBA" id="ARBA00023015"/>
    </source>
</evidence>
<name>A0A844FWU7_9BACT</name>
<keyword evidence="1" id="KW-0805">Transcription regulation</keyword>
<dbReference type="RefSeq" id="WP_154416774.1">
    <property type="nucleotide sequence ID" value="NZ_VUNS01000001.1"/>
</dbReference>
<dbReference type="PANTHER" id="PTHR30146:SF155">
    <property type="entry name" value="ALANINE RACEMASE"/>
    <property type="match status" value="1"/>
</dbReference>
<dbReference type="AlphaFoldDB" id="A0A844FWU7"/>
<keyword evidence="3" id="KW-0804">Transcription</keyword>
<keyword evidence="2" id="KW-0238">DNA-binding</keyword>
<dbReference type="InterPro" id="IPR000843">
    <property type="entry name" value="HTH_LacI"/>
</dbReference>
<comment type="caution">
    <text evidence="5">The sequence shown here is derived from an EMBL/GenBank/DDBJ whole genome shotgun (WGS) entry which is preliminary data.</text>
</comment>
<evidence type="ECO:0000313" key="5">
    <source>
        <dbReference type="EMBL" id="MST95730.1"/>
    </source>
</evidence>
<dbReference type="Proteomes" id="UP000435649">
    <property type="component" value="Unassembled WGS sequence"/>
</dbReference>
<sequence length="337" mass="37784">MTRTSAKGMLQSIAEQAGCSPSTVSRVLNGCKKGFSVKRELEERILAIANSLDYHPNPFLRVMRANDSKIIAIFDPATNSSETLHKAKAAFIGCIRQAGYLDTGKYVSLYNQESYTLPFPVAAALLFDISDTSFLAFLERREIPYVVINGISREGGAAIRHDEAQNVRTAIDYLAATGHRRIVYYYGCRQEAPSHRHFSAEQRPEFFRENLRRLKLELPPDEWALLKPAAFLKTVREEFSADAVVCYDHARTLAILRAAAEQEVRIPQELSLLSLDDEYPLDQLPVPVAAISASSRKMGETAAELLLKLLDNRLPPEERCVKAAGRLMRRKSVICRN</sequence>
<dbReference type="Pfam" id="PF00356">
    <property type="entry name" value="LacI"/>
    <property type="match status" value="1"/>
</dbReference>
<proteinExistence type="predicted"/>
<evidence type="ECO:0000313" key="6">
    <source>
        <dbReference type="Proteomes" id="UP000435649"/>
    </source>
</evidence>
<dbReference type="GO" id="GO:0000976">
    <property type="term" value="F:transcription cis-regulatory region binding"/>
    <property type="evidence" value="ECO:0007669"/>
    <property type="project" value="TreeGrafter"/>
</dbReference>
<feature type="domain" description="HTH lacI-type" evidence="4">
    <location>
        <begin position="13"/>
        <end position="65"/>
    </location>
</feature>
<dbReference type="Gene3D" id="3.40.50.2300">
    <property type="match status" value="2"/>
</dbReference>
<dbReference type="PROSITE" id="PS50932">
    <property type="entry name" value="HTH_LACI_2"/>
    <property type="match status" value="1"/>
</dbReference>
<evidence type="ECO:0000256" key="2">
    <source>
        <dbReference type="ARBA" id="ARBA00023125"/>
    </source>
</evidence>
<dbReference type="GO" id="GO:0003700">
    <property type="term" value="F:DNA-binding transcription factor activity"/>
    <property type="evidence" value="ECO:0007669"/>
    <property type="project" value="TreeGrafter"/>
</dbReference>
<accession>A0A844FWU7</accession>
<dbReference type="PANTHER" id="PTHR30146">
    <property type="entry name" value="LACI-RELATED TRANSCRIPTIONAL REPRESSOR"/>
    <property type="match status" value="1"/>
</dbReference>